<organism evidence="3 4">
    <name type="scientific">Stigmatella aurantiaca (strain DW4/3-1)</name>
    <dbReference type="NCBI Taxonomy" id="378806"/>
    <lineage>
        <taxon>Bacteria</taxon>
        <taxon>Pseudomonadati</taxon>
        <taxon>Myxococcota</taxon>
        <taxon>Myxococcia</taxon>
        <taxon>Myxococcales</taxon>
        <taxon>Cystobacterineae</taxon>
        <taxon>Archangiaceae</taxon>
        <taxon>Stigmatella</taxon>
    </lineage>
</organism>
<evidence type="ECO:0000259" key="2">
    <source>
        <dbReference type="Pfam" id="PF14280"/>
    </source>
</evidence>
<dbReference type="Proteomes" id="UP000032702">
    <property type="component" value="Unassembled WGS sequence"/>
</dbReference>
<feature type="compositionally biased region" description="Basic and acidic residues" evidence="1">
    <location>
        <begin position="198"/>
        <end position="210"/>
    </location>
</feature>
<accession>Q08W10</accession>
<comment type="caution">
    <text evidence="3">The sequence shown here is derived from an EMBL/GenBank/DDBJ whole genome shotgun (WGS) entry which is preliminary data.</text>
</comment>
<feature type="region of interest" description="Disordered" evidence="1">
    <location>
        <begin position="174"/>
        <end position="210"/>
    </location>
</feature>
<feature type="compositionally biased region" description="Polar residues" evidence="1">
    <location>
        <begin position="320"/>
        <end position="343"/>
    </location>
</feature>
<feature type="region of interest" description="Disordered" evidence="1">
    <location>
        <begin position="572"/>
        <end position="597"/>
    </location>
</feature>
<feature type="region of interest" description="Disordered" evidence="1">
    <location>
        <begin position="294"/>
        <end position="349"/>
    </location>
</feature>
<gene>
    <name evidence="3" type="ORF">STIAU_1380</name>
</gene>
<dbReference type="EMBL" id="AAMD01000108">
    <property type="protein sequence ID" value="EAU64656.1"/>
    <property type="molecule type" value="Genomic_DNA"/>
</dbReference>
<proteinExistence type="predicted"/>
<reference evidence="3 4" key="1">
    <citation type="submission" date="2006-04" db="EMBL/GenBank/DDBJ databases">
        <authorList>
            <person name="Nierman W.C."/>
        </authorList>
    </citation>
    <scope>NUCLEOTIDE SEQUENCE [LARGE SCALE GENOMIC DNA]</scope>
    <source>
        <strain evidence="3 4">DW4/3-1</strain>
    </source>
</reference>
<sequence length="597" mass="68213">MDVSPDESNMTDHEDLGPLPRAERSNELERECIAELQRRLPVDRLVFRREGSDDFGVDGALELLVGGFATNFRADAQLKATDHPQFNRDGTLSLAVDVSNLNYLLNGLSPIYLLYVAPMGEIFYAWGQDEKRRIETSSSRWREQKTVVVRFARRMDVAGVDDICERIREESSIRRSLDGDQRKGKQDALTSEPPEQQARAKEFESERARQIEESRAYSKQLYEEKKKAKPKLKRHWEKVLDQKLSNRELEGFANKLQFFDVHEIMEAISIAASKELDSYVPYVHGILNRWRDAPASRSQVGRGRDSQPPATLAVGRRTAKQASPISTASEQKVTATLPPFQQSPDKEEAGERSDFFAMALFEDLEPSEPDKRYTLVRWHMLNFEDGVLDASGAESCSFPYFHMAAAHIPPSSIPLESMSLDAKMRPQGCSPLREMQGYVTSWMVSKDDMRSHDPQAAMERWVRGTKDEDIQKHSNPKGMYILGLWVHKPTNNEHDLRGYLVCRAKIVGEGEEPKFQSRGTWHLHEAISWLPSPTLMMPDWRMYADEKDVPARRFAMEDKPIATWYAPTEVVEEQSDSWGEHSGDAAPQQKRAARLKR</sequence>
<protein>
    <recommendedName>
        <fullName evidence="2">DUF4365 domain-containing protein</fullName>
    </recommendedName>
</protein>
<name>Q08W10_STIAD</name>
<evidence type="ECO:0000256" key="1">
    <source>
        <dbReference type="SAM" id="MobiDB-lite"/>
    </source>
</evidence>
<feature type="compositionally biased region" description="Basic and acidic residues" evidence="1">
    <location>
        <begin position="174"/>
        <end position="186"/>
    </location>
</feature>
<dbReference type="AlphaFoldDB" id="Q08W10"/>
<feature type="domain" description="DUF4365" evidence="2">
    <location>
        <begin position="31"/>
        <end position="166"/>
    </location>
</feature>
<dbReference type="InterPro" id="IPR025375">
    <property type="entry name" value="DUF4365"/>
</dbReference>
<feature type="region of interest" description="Disordered" evidence="1">
    <location>
        <begin position="1"/>
        <end position="24"/>
    </location>
</feature>
<evidence type="ECO:0000313" key="3">
    <source>
        <dbReference type="EMBL" id="EAU64656.1"/>
    </source>
</evidence>
<dbReference type="Pfam" id="PF14280">
    <property type="entry name" value="DUF4365"/>
    <property type="match status" value="1"/>
</dbReference>
<feature type="compositionally biased region" description="Basic and acidic residues" evidence="1">
    <location>
        <begin position="10"/>
        <end position="24"/>
    </location>
</feature>
<evidence type="ECO:0000313" key="4">
    <source>
        <dbReference type="Proteomes" id="UP000032702"/>
    </source>
</evidence>